<dbReference type="Proteomes" id="UP000002640">
    <property type="component" value="Unassembled WGS sequence"/>
</dbReference>
<evidence type="ECO:0000313" key="1">
    <source>
        <dbReference type="EMBL" id="EGZ12611.1"/>
    </source>
</evidence>
<dbReference type="InterPro" id="IPR011335">
    <property type="entry name" value="Restrct_endonuc-II-like"/>
</dbReference>
<protein>
    <submittedName>
        <fullName evidence="1">Uncharacterized protein</fullName>
    </submittedName>
</protein>
<dbReference type="SUPFAM" id="SSF52980">
    <property type="entry name" value="Restriction endonuclease-like"/>
    <property type="match status" value="1"/>
</dbReference>
<dbReference type="AlphaFoldDB" id="G4ZXP8"/>
<dbReference type="GeneID" id="20647298"/>
<evidence type="ECO:0000313" key="2">
    <source>
        <dbReference type="Proteomes" id="UP000002640"/>
    </source>
</evidence>
<dbReference type="EMBL" id="JH159157">
    <property type="protein sequence ID" value="EGZ12611.1"/>
    <property type="molecule type" value="Genomic_DNA"/>
</dbReference>
<dbReference type="InterPro" id="IPR012296">
    <property type="entry name" value="Nuclease_put_TT1808"/>
</dbReference>
<organism evidence="1 2">
    <name type="scientific">Phytophthora sojae (strain P6497)</name>
    <name type="common">Soybean stem and root rot agent</name>
    <name type="synonym">Phytophthora megasperma f. sp. glycines</name>
    <dbReference type="NCBI Taxonomy" id="1094619"/>
    <lineage>
        <taxon>Eukaryota</taxon>
        <taxon>Sar</taxon>
        <taxon>Stramenopiles</taxon>
        <taxon>Oomycota</taxon>
        <taxon>Peronosporomycetes</taxon>
        <taxon>Peronosporales</taxon>
        <taxon>Peronosporaceae</taxon>
        <taxon>Phytophthora</taxon>
    </lineage>
</organism>
<dbReference type="KEGG" id="psoj:PHYSODRAFT_337032"/>
<proteinExistence type="predicted"/>
<gene>
    <name evidence="1" type="ORF">PHYSODRAFT_337032</name>
</gene>
<dbReference type="GO" id="GO:0006281">
    <property type="term" value="P:DNA repair"/>
    <property type="evidence" value="ECO:0007669"/>
    <property type="project" value="UniProtKB-ARBA"/>
</dbReference>
<keyword evidence="2" id="KW-1185">Reference proteome</keyword>
<dbReference type="Gene3D" id="3.90.1570.10">
    <property type="entry name" value="tt1808, chain A"/>
    <property type="match status" value="1"/>
</dbReference>
<name>G4ZXP8_PHYSP</name>
<dbReference type="InParanoid" id="G4ZXP8"/>
<dbReference type="RefSeq" id="XP_009532944.1">
    <property type="nucleotide sequence ID" value="XM_009534649.1"/>
</dbReference>
<sequence length="203" mass="22293">MEQQLDAEGFLEGVDFILLPCGDRIPAVPGKYRLTTPPDLNEVAEKRFLLEYVSPFLTVREYPMSGIGSVQRGELITKAGRAWLVPDAACMDELTFAGMMSGKKMSKLSYPPCVPAVVLQLLTETVNLEDAQAKMAVFMEAGTREGVVVDSRKGCVWIYKRDQGEPRCASLGPIVFDSMPEFTLDCDAIRSAVAQAGMLYLSK</sequence>
<accession>G4ZXP8</accession>
<reference evidence="1 2" key="1">
    <citation type="journal article" date="2006" name="Science">
        <title>Phytophthora genome sequences uncover evolutionary origins and mechanisms of pathogenesis.</title>
        <authorList>
            <person name="Tyler B.M."/>
            <person name="Tripathy S."/>
            <person name="Zhang X."/>
            <person name="Dehal P."/>
            <person name="Jiang R.H."/>
            <person name="Aerts A."/>
            <person name="Arredondo F.D."/>
            <person name="Baxter L."/>
            <person name="Bensasson D."/>
            <person name="Beynon J.L."/>
            <person name="Chapman J."/>
            <person name="Damasceno C.M."/>
            <person name="Dorrance A.E."/>
            <person name="Dou D."/>
            <person name="Dickerman A.W."/>
            <person name="Dubchak I.L."/>
            <person name="Garbelotto M."/>
            <person name="Gijzen M."/>
            <person name="Gordon S.G."/>
            <person name="Govers F."/>
            <person name="Grunwald N.J."/>
            <person name="Huang W."/>
            <person name="Ivors K.L."/>
            <person name="Jones R.W."/>
            <person name="Kamoun S."/>
            <person name="Krampis K."/>
            <person name="Lamour K.H."/>
            <person name="Lee M.K."/>
            <person name="McDonald W.H."/>
            <person name="Medina M."/>
            <person name="Meijer H.J."/>
            <person name="Nordberg E.K."/>
            <person name="Maclean D.J."/>
            <person name="Ospina-Giraldo M.D."/>
            <person name="Morris P.F."/>
            <person name="Phuntumart V."/>
            <person name="Putnam N.H."/>
            <person name="Rash S."/>
            <person name="Rose J.K."/>
            <person name="Sakihama Y."/>
            <person name="Salamov A.A."/>
            <person name="Savidor A."/>
            <person name="Scheuring C.F."/>
            <person name="Smith B.M."/>
            <person name="Sobral B.W."/>
            <person name="Terry A."/>
            <person name="Torto-Alalibo T.A."/>
            <person name="Win J."/>
            <person name="Xu Z."/>
            <person name="Zhang H."/>
            <person name="Grigoriev I.V."/>
            <person name="Rokhsar D.S."/>
            <person name="Boore J.L."/>
        </authorList>
    </citation>
    <scope>NUCLEOTIDE SEQUENCE [LARGE SCALE GENOMIC DNA]</scope>
    <source>
        <strain evidence="1 2">P6497</strain>
    </source>
</reference>